<reference evidence="6" key="1">
    <citation type="submission" date="2022-01" db="EMBL/GenBank/DDBJ databases">
        <title>Genome Sequence Resource for Two Populations of Ditylenchus destructor, the Migratory Endoparasitic Phytonematode.</title>
        <authorList>
            <person name="Zhang H."/>
            <person name="Lin R."/>
            <person name="Xie B."/>
        </authorList>
    </citation>
    <scope>NUCLEOTIDE SEQUENCE</scope>
    <source>
        <strain evidence="6">BazhouSP</strain>
    </source>
</reference>
<organism evidence="6 7">
    <name type="scientific">Ditylenchus destructor</name>
    <dbReference type="NCBI Taxonomy" id="166010"/>
    <lineage>
        <taxon>Eukaryota</taxon>
        <taxon>Metazoa</taxon>
        <taxon>Ecdysozoa</taxon>
        <taxon>Nematoda</taxon>
        <taxon>Chromadorea</taxon>
        <taxon>Rhabditida</taxon>
        <taxon>Tylenchina</taxon>
        <taxon>Tylenchomorpha</taxon>
        <taxon>Sphaerularioidea</taxon>
        <taxon>Anguinidae</taxon>
        <taxon>Anguininae</taxon>
        <taxon>Ditylenchus</taxon>
    </lineage>
</organism>
<accession>A0AAD4N445</accession>
<comment type="similarity">
    <text evidence="3">Belongs to the inositol 1,4,5-trisphosphate 5-phosphatase type I family.</text>
</comment>
<gene>
    <name evidence="6" type="ORF">DdX_07016</name>
</gene>
<protein>
    <recommendedName>
        <fullName evidence="1">inositol-polyphosphate 5-phosphatase</fullName>
        <ecNumber evidence="1">3.1.3.56</ecNumber>
    </recommendedName>
</protein>
<dbReference type="Proteomes" id="UP001201812">
    <property type="component" value="Unassembled WGS sequence"/>
</dbReference>
<evidence type="ECO:0000313" key="6">
    <source>
        <dbReference type="EMBL" id="KAI1717277.1"/>
    </source>
</evidence>
<keyword evidence="2" id="KW-0378">Hydrolase</keyword>
<proteinExistence type="inferred from homology"/>
<name>A0AAD4N445_9BILA</name>
<dbReference type="SUPFAM" id="SSF56219">
    <property type="entry name" value="DNase I-like"/>
    <property type="match status" value="1"/>
</dbReference>
<sequence length="419" mass="49134">MKEVLLITSNVGSVFSNKSTIRKNWMSNIIKAIEKEKAKLVAINIQESGGKDFKQFSKDVPTLVSKLHSKLSDYRICRAFLDIDHEQTEEYTALSSIIFIHNSAVEHTKQYNFRTSEYSNLKETDTIISTDFTEKSGWARKEKFSRDFWPSIRWGRKGFLWTRWSLNKRILDLVNIHLFHDESNLAFLENPSQYSDNRAKALNYTLKQLSKLDTDKTNLFIFGDFNFRLEIRNFIKKITKQTTEREFENPEDSSEEGQKGSSSSESEFKNSSTSYDDLLDEPMRRKNSVVEYRTNDSNSSCLLRVGKKRFDFHDTKKLIQNWQIYREDDREILNYPLKELPISFPPTYPWSEDPEHHDRLMNTRAPAWCDRILMNETAWRNLFGENEAKSCAFYQTFAENVCTGDHKPVLLAFNFTSVP</sequence>
<dbReference type="EC" id="3.1.3.56" evidence="1"/>
<dbReference type="Pfam" id="PF22669">
    <property type="entry name" value="Exo_endo_phos2"/>
    <property type="match status" value="2"/>
</dbReference>
<evidence type="ECO:0000313" key="7">
    <source>
        <dbReference type="Proteomes" id="UP001201812"/>
    </source>
</evidence>
<dbReference type="SMART" id="SM00128">
    <property type="entry name" value="IPPc"/>
    <property type="match status" value="1"/>
</dbReference>
<evidence type="ECO:0000256" key="3">
    <source>
        <dbReference type="ARBA" id="ARBA00023599"/>
    </source>
</evidence>
<dbReference type="GO" id="GO:0046856">
    <property type="term" value="P:phosphatidylinositol dephosphorylation"/>
    <property type="evidence" value="ECO:0007669"/>
    <property type="project" value="InterPro"/>
</dbReference>
<keyword evidence="7" id="KW-1185">Reference proteome</keyword>
<dbReference type="GO" id="GO:0004445">
    <property type="term" value="F:inositol-polyphosphate 5-phosphatase activity"/>
    <property type="evidence" value="ECO:0007669"/>
    <property type="project" value="UniProtKB-EC"/>
</dbReference>
<evidence type="ECO:0000256" key="4">
    <source>
        <dbReference type="SAM" id="MobiDB-lite"/>
    </source>
</evidence>
<feature type="domain" description="Inositol polyphosphate-related phosphatase" evidence="5">
    <location>
        <begin position="1"/>
        <end position="419"/>
    </location>
</feature>
<comment type="caution">
    <text evidence="6">The sequence shown here is derived from an EMBL/GenBank/DDBJ whole genome shotgun (WGS) entry which is preliminary data.</text>
</comment>
<dbReference type="Gene3D" id="3.60.10.10">
    <property type="entry name" value="Endonuclease/exonuclease/phosphatase"/>
    <property type="match status" value="1"/>
</dbReference>
<evidence type="ECO:0000259" key="5">
    <source>
        <dbReference type="SMART" id="SM00128"/>
    </source>
</evidence>
<feature type="region of interest" description="Disordered" evidence="4">
    <location>
        <begin position="242"/>
        <end position="280"/>
    </location>
</feature>
<dbReference type="PANTHER" id="PTHR12997">
    <property type="entry name" value="TYPE I INOSITOL-1,4,5-TRISPHOSPHATE 5-PHOSPHATASE"/>
    <property type="match status" value="1"/>
</dbReference>
<dbReference type="AlphaFoldDB" id="A0AAD4N445"/>
<dbReference type="PANTHER" id="PTHR12997:SF2">
    <property type="entry name" value="INOSITOL POLYPHOSPHATE-5-PHOSPHATASE A"/>
    <property type="match status" value="1"/>
</dbReference>
<dbReference type="InterPro" id="IPR036691">
    <property type="entry name" value="Endo/exonu/phosph_ase_sf"/>
</dbReference>
<evidence type="ECO:0000256" key="2">
    <source>
        <dbReference type="ARBA" id="ARBA00022801"/>
    </source>
</evidence>
<feature type="compositionally biased region" description="Low complexity" evidence="4">
    <location>
        <begin position="259"/>
        <end position="274"/>
    </location>
</feature>
<evidence type="ECO:0000256" key="1">
    <source>
        <dbReference type="ARBA" id="ARBA00012997"/>
    </source>
</evidence>
<dbReference type="InterPro" id="IPR039737">
    <property type="entry name" value="INPP5A"/>
</dbReference>
<dbReference type="InterPro" id="IPR000300">
    <property type="entry name" value="IPPc"/>
</dbReference>
<dbReference type="EMBL" id="JAKKPZ010000009">
    <property type="protein sequence ID" value="KAI1717277.1"/>
    <property type="molecule type" value="Genomic_DNA"/>
</dbReference>